<dbReference type="SUPFAM" id="SSF52540">
    <property type="entry name" value="P-loop containing nucleoside triphosphate hydrolases"/>
    <property type="match status" value="1"/>
</dbReference>
<dbReference type="GO" id="GO:0005694">
    <property type="term" value="C:chromosome"/>
    <property type="evidence" value="ECO:0007669"/>
    <property type="project" value="InterPro"/>
</dbReference>
<keyword evidence="4" id="KW-0547">Nucleotide-binding</keyword>
<evidence type="ECO:0000256" key="13">
    <source>
        <dbReference type="SAM" id="MobiDB-lite"/>
    </source>
</evidence>
<evidence type="ECO:0000256" key="12">
    <source>
        <dbReference type="SAM" id="Coils"/>
    </source>
</evidence>
<dbReference type="PIRSF" id="PIRSF005719">
    <property type="entry name" value="SMC"/>
    <property type="match status" value="1"/>
</dbReference>
<comment type="caution">
    <text evidence="16">The sequence shown here is derived from an EMBL/GenBank/DDBJ whole genome shotgun (WGS) entry which is preliminary data.</text>
</comment>
<dbReference type="SUPFAM" id="SSF75553">
    <property type="entry name" value="Smc hinge domain"/>
    <property type="match status" value="1"/>
</dbReference>
<dbReference type="InterPro" id="IPR027417">
    <property type="entry name" value="P-loop_NTPase"/>
</dbReference>
<keyword evidence="8" id="KW-0226">DNA condensation</keyword>
<comment type="subcellular location">
    <subcellularLocation>
        <location evidence="1 11">Nucleus</location>
    </subcellularLocation>
</comment>
<evidence type="ECO:0000256" key="10">
    <source>
        <dbReference type="ARBA" id="ARBA00023306"/>
    </source>
</evidence>
<dbReference type="InterPro" id="IPR024704">
    <property type="entry name" value="SMC"/>
</dbReference>
<gene>
    <name evidence="16" type="ORF">GMRT_10290</name>
</gene>
<keyword evidence="7 12" id="KW-0175">Coiled coil</keyword>
<evidence type="ECO:0000256" key="9">
    <source>
        <dbReference type="ARBA" id="ARBA00023242"/>
    </source>
</evidence>
<keyword evidence="3" id="KW-0132">Cell division</keyword>
<evidence type="ECO:0000256" key="1">
    <source>
        <dbReference type="ARBA" id="ARBA00004123"/>
    </source>
</evidence>
<dbReference type="Gene3D" id="3.30.70.1620">
    <property type="match status" value="1"/>
</dbReference>
<feature type="region of interest" description="Disordered" evidence="13">
    <location>
        <begin position="257"/>
        <end position="276"/>
    </location>
</feature>
<dbReference type="GO" id="GO:0005634">
    <property type="term" value="C:nucleus"/>
    <property type="evidence" value="ECO:0007669"/>
    <property type="project" value="UniProtKB-SubCell"/>
</dbReference>
<evidence type="ECO:0000256" key="4">
    <source>
        <dbReference type="ARBA" id="ARBA00022741"/>
    </source>
</evidence>
<evidence type="ECO:0000256" key="8">
    <source>
        <dbReference type="ARBA" id="ARBA00023067"/>
    </source>
</evidence>
<dbReference type="InterPro" id="IPR003395">
    <property type="entry name" value="RecF/RecN/SMC_N"/>
</dbReference>
<dbReference type="GO" id="GO:0005524">
    <property type="term" value="F:ATP binding"/>
    <property type="evidence" value="ECO:0007669"/>
    <property type="project" value="UniProtKB-KW"/>
</dbReference>
<proteinExistence type="inferred from homology"/>
<evidence type="ECO:0000313" key="17">
    <source>
        <dbReference type="Proteomes" id="UP000315496"/>
    </source>
</evidence>
<protein>
    <recommendedName>
        <fullName evidence="11">Structural maintenance of chromosomes protein</fullName>
    </recommendedName>
</protein>
<dbReference type="GO" id="GO:0051301">
    <property type="term" value="P:cell division"/>
    <property type="evidence" value="ECO:0007669"/>
    <property type="project" value="UniProtKB-KW"/>
</dbReference>
<dbReference type="Pfam" id="PF02463">
    <property type="entry name" value="SMC_N"/>
    <property type="match status" value="1"/>
</dbReference>
<comment type="similarity">
    <text evidence="2">Belongs to the SMC family. SMC2 subfamily.</text>
</comment>
<evidence type="ECO:0000256" key="2">
    <source>
        <dbReference type="ARBA" id="ARBA00005231"/>
    </source>
</evidence>
<evidence type="ECO:0000256" key="7">
    <source>
        <dbReference type="ARBA" id="ARBA00023054"/>
    </source>
</evidence>
<dbReference type="InterPro" id="IPR036277">
    <property type="entry name" value="SMC_hinge_sf"/>
</dbReference>
<keyword evidence="10" id="KW-0131">Cell cycle</keyword>
<feature type="domain" description="RecF/RecN/SMC N-terminal" evidence="14">
    <location>
        <begin position="3"/>
        <end position="1518"/>
    </location>
</feature>
<dbReference type="Gene3D" id="3.40.50.300">
    <property type="entry name" value="P-loop containing nucleotide triphosphate hydrolases"/>
    <property type="match status" value="2"/>
</dbReference>
<keyword evidence="17" id="KW-1185">Reference proteome</keyword>
<dbReference type="EMBL" id="VDLU01000001">
    <property type="protein sequence ID" value="TNJ29865.1"/>
    <property type="molecule type" value="Genomic_DNA"/>
</dbReference>
<accession>A0A4Z1SYL2</accession>
<dbReference type="GO" id="GO:0030261">
    <property type="term" value="P:chromosome condensation"/>
    <property type="evidence" value="ECO:0007669"/>
    <property type="project" value="UniProtKB-KW"/>
</dbReference>
<dbReference type="Pfam" id="PF06470">
    <property type="entry name" value="SMC_hinge"/>
    <property type="match status" value="1"/>
</dbReference>
<evidence type="ECO:0000259" key="14">
    <source>
        <dbReference type="Pfam" id="PF02463"/>
    </source>
</evidence>
<evidence type="ECO:0000256" key="6">
    <source>
        <dbReference type="ARBA" id="ARBA00022840"/>
    </source>
</evidence>
<reference evidence="16 17" key="1">
    <citation type="submission" date="2019-05" db="EMBL/GenBank/DDBJ databases">
        <title>The compact genome of Giardia muris reveals important steps in the evolution of intestinal protozoan parasites.</title>
        <authorList>
            <person name="Xu F."/>
            <person name="Jimenez-Gonzalez A."/>
            <person name="Einarsson E."/>
            <person name="Astvaldsson A."/>
            <person name="Peirasmaki D."/>
            <person name="Eckmann L."/>
            <person name="Andersson J.O."/>
            <person name="Svard S.G."/>
            <person name="Jerlstrom-Hultqvist J."/>
        </authorList>
    </citation>
    <scope>NUCLEOTIDE SEQUENCE [LARGE SCALE GENOMIC DNA]</scope>
    <source>
        <strain evidence="16 17">Roberts-Thomson</strain>
    </source>
</reference>
<keyword evidence="9 11" id="KW-0539">Nucleus</keyword>
<dbReference type="InterPro" id="IPR010935">
    <property type="entry name" value="SMC_hinge"/>
</dbReference>
<dbReference type="OrthoDB" id="10255539at2759"/>
<feature type="coiled-coil region" evidence="12">
    <location>
        <begin position="1120"/>
        <end position="1189"/>
    </location>
</feature>
<evidence type="ECO:0000256" key="5">
    <source>
        <dbReference type="ARBA" id="ARBA00022776"/>
    </source>
</evidence>
<organism evidence="16 17">
    <name type="scientific">Giardia muris</name>
    <dbReference type="NCBI Taxonomy" id="5742"/>
    <lineage>
        <taxon>Eukaryota</taxon>
        <taxon>Metamonada</taxon>
        <taxon>Diplomonadida</taxon>
        <taxon>Hexamitidae</taxon>
        <taxon>Giardiinae</taxon>
        <taxon>Giardia</taxon>
    </lineage>
</organism>
<dbReference type="Proteomes" id="UP000315496">
    <property type="component" value="Chromosome 1"/>
</dbReference>
<feature type="domain" description="SMC hinge" evidence="15">
    <location>
        <begin position="767"/>
        <end position="861"/>
    </location>
</feature>
<sequence>MHISEIILDGFKSYATQVRVGPFDRSFSAITGLNGSGKSNILDGICFVLGISMLTRVRVTTLTELIYKQGQAGVTRASVTLVFDNRDRQRSPPGYEDYSLLEVTRQVFKNGTTKYLLNGMTAKLKTVKQLFRSVGLSIDNPTFLVMQGRITTILNMRPQEVLSLLEECTGTLVYESNRQEAMRTFEQKEAKLQGIAQTLQEDILPRLRKLEEERNAVAELGRVERVLEILGIIIGAISLYTSFEMLRRARERQEQAQRALQREAQTRRQLDTEKAQTQEALAHVRAQLATAVDSTERRALSERFSQLESNYLSFQGKGRLLKEQQDDLFKQLHQREGRQKALSSRIADLRTRLATIERSSDLVRLQRTIENLQAEITTTEASLLLAAKGNLSRDELTSQCSYLTLKSVLQGSMDGVLEELVTGLLRQIPGSDVYLAPISDIILTFLHEGMTSGAIILHATTKSLSGVVEEAIEAIFRARGDPQYLTPLEISFGLKKYESDSLRAAEHTFGEIVSLYARLDHAAQEELSRAKESDNVGFTALQTILDEAFGLLRKVQNCARDLQAIYPTLDEYIEQQRNLEVRVYGEDLTAILTFLDEILSVPHGDALQSLYVKTQGYLSFLAQENASELAVTGFGTTSAINNQDSSISTEGFNYLDNLDSALRAVSKRITTYISLLGRSLSTLRGHASAFSCTTTAGQQQTAAIRSIIVEAGRAGVRNSAQVIQMLMGIDGKVRVQHDLIGPILAFLQLNEEVILGLGSNRLQLVRVLELASASKLMHIAFMTATAAAGFVRSSHCTTRITAVPLDTVRVTRITADMRERVRARGGVFAADCFISINDTILDYTFGTTVICETLDDANRIAYDRQLGYKCITLDGDIVDASGSISGGSRSFDMSTSASVFDVMQEYRDRVGMAPFLTSVSGGLSYVSPNPDAERLFTSFANKDSMFGTAEKLVDRLTAIVGSLRGALTQYDSATTRLSAALSDRKISHVTVGSEVAAFLARAHTEYLLLPAQLTVFRSTVKTRKTIQSLSLNAALQVTEILVARRLLTHVTPLTKSISVDDPIAVRKHLTELQTMLQQSEQEQNNFYRENDVSTLEAELATSVDELQVVVTHIQETQRHLEGLRNRALAMNATLAEAAAQLDEHRARCEAQDAHVTRLTEQCAEQEAALRDVEERFRSVDRSIEQATEESLQAQGTLSEVAHQVEADTALRIHFLLLSIVTGPNTLLTNIPNDCISRNALHTLTNLVSTAFDAQGRPIDEEFRASYEAMAGTLAASSIVSSFLTNARVSTQESMDMLHLLMYGGCVERGLPVESRIDAIDLEALVKYVRQEHAHLRLHAGTSTIVPNAYEELRRNASELQKMHDQILTDKAKILSLISQIDSQKLESLHASHQQVNRDLDATFGMLLPGASAQLQMVDSRDITKGLTFNVRLENTHTTLSGLSGGQRSLLALSLIFSLLLYKPCPIYILDEIDAALDLSHTQHIGALIRTKFPQSQFLVVSLKDGLFSNANVLFRVRFVGGSSLVERHSIG</sequence>
<dbReference type="GO" id="GO:0016887">
    <property type="term" value="F:ATP hydrolysis activity"/>
    <property type="evidence" value="ECO:0007669"/>
    <property type="project" value="InterPro"/>
</dbReference>
<keyword evidence="5" id="KW-0498">Mitosis</keyword>
<dbReference type="PANTHER" id="PTHR43977">
    <property type="entry name" value="STRUCTURAL MAINTENANCE OF CHROMOSOMES PROTEIN 3"/>
    <property type="match status" value="1"/>
</dbReference>
<name>A0A4Z1SYL2_GIAMU</name>
<evidence type="ECO:0000256" key="3">
    <source>
        <dbReference type="ARBA" id="ARBA00022618"/>
    </source>
</evidence>
<evidence type="ECO:0000259" key="15">
    <source>
        <dbReference type="Pfam" id="PF06470"/>
    </source>
</evidence>
<dbReference type="VEuPathDB" id="GiardiaDB:GMRT_10290"/>
<dbReference type="InterPro" id="IPR027120">
    <property type="entry name" value="Smc2_ABC"/>
</dbReference>
<keyword evidence="6" id="KW-0067">ATP-binding</keyword>
<evidence type="ECO:0000313" key="16">
    <source>
        <dbReference type="EMBL" id="TNJ29865.1"/>
    </source>
</evidence>
<evidence type="ECO:0000256" key="11">
    <source>
        <dbReference type="PIRNR" id="PIRNR005719"/>
    </source>
</evidence>
<dbReference type="CDD" id="cd03273">
    <property type="entry name" value="ABC_SMC2_euk"/>
    <property type="match status" value="1"/>
</dbReference>